<protein>
    <submittedName>
        <fullName evidence="1">Uncharacterized protein</fullName>
    </submittedName>
</protein>
<dbReference type="AlphaFoldDB" id="A0A0E0DTA3"/>
<reference evidence="1" key="2">
    <citation type="submission" date="2018-05" db="EMBL/GenBank/DDBJ databases">
        <title>OmerRS3 (Oryza meridionalis Reference Sequence Version 3).</title>
        <authorList>
            <person name="Zhang J."/>
            <person name="Kudrna D."/>
            <person name="Lee S."/>
            <person name="Talag J."/>
            <person name="Welchert J."/>
            <person name="Wing R.A."/>
        </authorList>
    </citation>
    <scope>NUCLEOTIDE SEQUENCE [LARGE SCALE GENOMIC DNA]</scope>
    <source>
        <strain evidence="1">cv. OR44</strain>
    </source>
</reference>
<proteinExistence type="predicted"/>
<accession>A0A0E0DTA3</accession>
<dbReference type="EnsemblPlants" id="OMERI05G18880.2">
    <property type="protein sequence ID" value="OMERI05G18880.2"/>
    <property type="gene ID" value="OMERI05G18880"/>
</dbReference>
<dbReference type="Proteomes" id="UP000008021">
    <property type="component" value="Chromosome 5"/>
</dbReference>
<dbReference type="HOGENOM" id="CLU_2065246_0_0_1"/>
<keyword evidence="2" id="KW-1185">Reference proteome</keyword>
<reference evidence="1" key="1">
    <citation type="submission" date="2015-04" db="UniProtKB">
        <authorList>
            <consortium name="EnsemblPlants"/>
        </authorList>
    </citation>
    <scope>IDENTIFICATION</scope>
</reference>
<dbReference type="Gramene" id="OMERI05G18880.2">
    <property type="protein sequence ID" value="OMERI05G18880.2"/>
    <property type="gene ID" value="OMERI05G18880"/>
</dbReference>
<evidence type="ECO:0000313" key="2">
    <source>
        <dbReference type="Proteomes" id="UP000008021"/>
    </source>
</evidence>
<organism evidence="1">
    <name type="scientific">Oryza meridionalis</name>
    <dbReference type="NCBI Taxonomy" id="40149"/>
    <lineage>
        <taxon>Eukaryota</taxon>
        <taxon>Viridiplantae</taxon>
        <taxon>Streptophyta</taxon>
        <taxon>Embryophyta</taxon>
        <taxon>Tracheophyta</taxon>
        <taxon>Spermatophyta</taxon>
        <taxon>Magnoliopsida</taxon>
        <taxon>Liliopsida</taxon>
        <taxon>Poales</taxon>
        <taxon>Poaceae</taxon>
        <taxon>BOP clade</taxon>
        <taxon>Oryzoideae</taxon>
        <taxon>Oryzeae</taxon>
        <taxon>Oryzinae</taxon>
        <taxon>Oryza</taxon>
    </lineage>
</organism>
<evidence type="ECO:0000313" key="1">
    <source>
        <dbReference type="EnsemblPlants" id="OMERI05G18880.2"/>
    </source>
</evidence>
<sequence>MAHPSTRLRSIFSSSSQTIDWMTGAAAIRGTTEEKIVKCSIVSGVPGPLFILDKVKVFEDTSGVDNKYTIVQFTGEYKGGAAEGGRRPSIWNIFEQRSTPAPCSSFTTCSGPGFLPVVF</sequence>
<name>A0A0E0DTA3_9ORYZ</name>